<organism evidence="2 3">
    <name type="scientific">Pseudacidovorax intermedius</name>
    <dbReference type="NCBI Taxonomy" id="433924"/>
    <lineage>
        <taxon>Bacteria</taxon>
        <taxon>Pseudomonadati</taxon>
        <taxon>Pseudomonadota</taxon>
        <taxon>Betaproteobacteria</taxon>
        <taxon>Burkholderiales</taxon>
        <taxon>Comamonadaceae</taxon>
        <taxon>Pseudacidovorax</taxon>
    </lineage>
</organism>
<dbReference type="Pfam" id="PF01370">
    <property type="entry name" value="Epimerase"/>
    <property type="match status" value="1"/>
</dbReference>
<dbReference type="Gene3D" id="3.40.50.720">
    <property type="entry name" value="NAD(P)-binding Rossmann-like Domain"/>
    <property type="match status" value="1"/>
</dbReference>
<accession>A0A147GRP3</accession>
<dbReference type="EMBL" id="LDSL01000094">
    <property type="protein sequence ID" value="KTT19288.1"/>
    <property type="molecule type" value="Genomic_DNA"/>
</dbReference>
<protein>
    <recommendedName>
        <fullName evidence="1">NAD-dependent epimerase/dehydratase domain-containing protein</fullName>
    </recommendedName>
</protein>
<dbReference type="PANTHER" id="PTHR43245:SF13">
    <property type="entry name" value="UDP-D-APIOSE_UDP-D-XYLOSE SYNTHASE 2"/>
    <property type="match status" value="1"/>
</dbReference>
<comment type="caution">
    <text evidence="2">The sequence shown here is derived from an EMBL/GenBank/DDBJ whole genome shotgun (WGS) entry which is preliminary data.</text>
</comment>
<dbReference type="PANTHER" id="PTHR43245">
    <property type="entry name" value="BIFUNCTIONAL POLYMYXIN RESISTANCE PROTEIN ARNA"/>
    <property type="match status" value="1"/>
</dbReference>
<dbReference type="InterPro" id="IPR036291">
    <property type="entry name" value="NAD(P)-bd_dom_sf"/>
</dbReference>
<dbReference type="InterPro" id="IPR050177">
    <property type="entry name" value="Lipid_A_modif_metabolic_enz"/>
</dbReference>
<dbReference type="Proteomes" id="UP000072741">
    <property type="component" value="Unassembled WGS sequence"/>
</dbReference>
<dbReference type="SUPFAM" id="SSF51735">
    <property type="entry name" value="NAD(P)-binding Rossmann-fold domains"/>
    <property type="match status" value="1"/>
</dbReference>
<evidence type="ECO:0000313" key="3">
    <source>
        <dbReference type="Proteomes" id="UP000072741"/>
    </source>
</evidence>
<name>A0A147GRP3_9BURK</name>
<proteinExistence type="predicted"/>
<keyword evidence="3" id="KW-1185">Reference proteome</keyword>
<dbReference type="InterPro" id="IPR001509">
    <property type="entry name" value="Epimerase_deHydtase"/>
</dbReference>
<gene>
    <name evidence="2" type="ORF">NS331_14750</name>
</gene>
<dbReference type="OrthoDB" id="9769113at2"/>
<reference evidence="2 3" key="1">
    <citation type="journal article" date="2016" name="Front. Microbiol.">
        <title>Genomic Resource of Rice Seed Associated Bacteria.</title>
        <authorList>
            <person name="Midha S."/>
            <person name="Bansal K."/>
            <person name="Sharma S."/>
            <person name="Kumar N."/>
            <person name="Patil P.P."/>
            <person name="Chaudhry V."/>
            <person name="Patil P.B."/>
        </authorList>
    </citation>
    <scope>NUCLEOTIDE SEQUENCE [LARGE SCALE GENOMIC DNA]</scope>
    <source>
        <strain evidence="2 3">NS331</strain>
    </source>
</reference>
<evidence type="ECO:0000313" key="2">
    <source>
        <dbReference type="EMBL" id="KTT19288.1"/>
    </source>
</evidence>
<dbReference type="CDD" id="cd08946">
    <property type="entry name" value="SDR_e"/>
    <property type="match status" value="1"/>
</dbReference>
<sequence>MSAGSVLVTGAGGFIGGSTAKGLAQLGFRVLASSRSGICADHGAIEVIGSDVKAIESALGRQRLDFVVHCAGGSSVASSLLDEAKDWSDTVQYTDELGNLCARRWPNIRFIYLSSAAVYGNSMVLPIHESAPKCPVSPYGKHKLEAERLVERALVDHVIVRPFSIYGPGLRKQLLWDACSKLSIGINNFFGTGNEIRDWLFIDDLIRLIAQILTAGPNVPRIINAGSGQGVTIKEVLALVSMQVATVTEVGFTGVSKAGDPPGYIADISAARSIGWSAQTDLHSGIKNYVDWFVNEKN</sequence>
<dbReference type="AlphaFoldDB" id="A0A147GRP3"/>
<evidence type="ECO:0000259" key="1">
    <source>
        <dbReference type="Pfam" id="PF01370"/>
    </source>
</evidence>
<feature type="domain" description="NAD-dependent epimerase/dehydratase" evidence="1">
    <location>
        <begin position="6"/>
        <end position="226"/>
    </location>
</feature>